<comment type="caution">
    <text evidence="1">The sequence shown here is derived from an EMBL/GenBank/DDBJ whole genome shotgun (WGS) entry which is preliminary data.</text>
</comment>
<proteinExistence type="predicted"/>
<sequence length="174" mass="19895">MVFEMLVEKIKIVEEIKQVEHKKWEKSKVSIKRDSSSTTQIVRVLEEIGCLSEVSVGGAYSKKLSSSKQASILGVEKNTTNVIVVSPLRQVVVVNKIYRRCPLECFSADIMKLPFREFDLIMRMDWLVEHQVSLDCASKRVPLKTAEACEIIMVRERRNHLSNEISTMVAKKLV</sequence>
<evidence type="ECO:0000313" key="1">
    <source>
        <dbReference type="EMBL" id="KAA3461089.1"/>
    </source>
</evidence>
<dbReference type="OrthoDB" id="1751327at2759"/>
<name>A0A5B6UTK4_9ROSI</name>
<dbReference type="AlphaFoldDB" id="A0A5B6UTK4"/>
<organism evidence="1 2">
    <name type="scientific">Gossypium australe</name>
    <dbReference type="NCBI Taxonomy" id="47621"/>
    <lineage>
        <taxon>Eukaryota</taxon>
        <taxon>Viridiplantae</taxon>
        <taxon>Streptophyta</taxon>
        <taxon>Embryophyta</taxon>
        <taxon>Tracheophyta</taxon>
        <taxon>Spermatophyta</taxon>
        <taxon>Magnoliopsida</taxon>
        <taxon>eudicotyledons</taxon>
        <taxon>Gunneridae</taxon>
        <taxon>Pentapetalae</taxon>
        <taxon>rosids</taxon>
        <taxon>malvids</taxon>
        <taxon>Malvales</taxon>
        <taxon>Malvaceae</taxon>
        <taxon>Malvoideae</taxon>
        <taxon>Gossypium</taxon>
    </lineage>
</organism>
<gene>
    <name evidence="1" type="ORF">EPI10_027692</name>
</gene>
<dbReference type="EMBL" id="SMMG02000009">
    <property type="protein sequence ID" value="KAA3461089.1"/>
    <property type="molecule type" value="Genomic_DNA"/>
</dbReference>
<reference evidence="1" key="1">
    <citation type="submission" date="2019-08" db="EMBL/GenBank/DDBJ databases">
        <authorList>
            <person name="Liu F."/>
        </authorList>
    </citation>
    <scope>NUCLEOTIDE SEQUENCE [LARGE SCALE GENOMIC DNA]</scope>
    <source>
        <strain evidence="1">PA1801</strain>
        <tissue evidence="1">Leaf</tissue>
    </source>
</reference>
<accession>A0A5B6UTK4</accession>
<evidence type="ECO:0000313" key="2">
    <source>
        <dbReference type="Proteomes" id="UP000325315"/>
    </source>
</evidence>
<protein>
    <submittedName>
        <fullName evidence="1">Cadherin-related family member 4</fullName>
    </submittedName>
</protein>
<keyword evidence="2" id="KW-1185">Reference proteome</keyword>
<dbReference type="Pfam" id="PF08284">
    <property type="entry name" value="RVP_2"/>
    <property type="match status" value="1"/>
</dbReference>
<dbReference type="Proteomes" id="UP000325315">
    <property type="component" value="Unassembled WGS sequence"/>
</dbReference>